<dbReference type="PANTHER" id="PTHR34987">
    <property type="entry name" value="C, PUTATIVE (AFU_ORTHOLOGUE AFUA_3G02880)-RELATED"/>
    <property type="match status" value="1"/>
</dbReference>
<protein>
    <recommendedName>
        <fullName evidence="1">Alpha-L-rhamnosidase six-hairpin glycosidase domain-containing protein</fullName>
    </recommendedName>
</protein>
<dbReference type="InterPro" id="IPR008979">
    <property type="entry name" value="Galactose-bd-like_sf"/>
</dbReference>
<dbReference type="Gene3D" id="1.50.10.10">
    <property type="match status" value="1"/>
</dbReference>
<dbReference type="InterPro" id="IPR035396">
    <property type="entry name" value="Bac_rhamnosid6H"/>
</dbReference>
<evidence type="ECO:0000313" key="2">
    <source>
        <dbReference type="EMBL" id="KAK0383022.1"/>
    </source>
</evidence>
<dbReference type="Proteomes" id="UP001175261">
    <property type="component" value="Unassembled WGS sequence"/>
</dbReference>
<name>A0AA39GBF3_SARSR</name>
<organism evidence="2 3">
    <name type="scientific">Sarocladium strictum</name>
    <name type="common">Black bundle disease fungus</name>
    <name type="synonym">Acremonium strictum</name>
    <dbReference type="NCBI Taxonomy" id="5046"/>
    <lineage>
        <taxon>Eukaryota</taxon>
        <taxon>Fungi</taxon>
        <taxon>Dikarya</taxon>
        <taxon>Ascomycota</taxon>
        <taxon>Pezizomycotina</taxon>
        <taxon>Sordariomycetes</taxon>
        <taxon>Hypocreomycetidae</taxon>
        <taxon>Hypocreales</taxon>
        <taxon>Sarocladiaceae</taxon>
        <taxon>Sarocladium</taxon>
    </lineage>
</organism>
<dbReference type="EMBL" id="JAPDFR010000009">
    <property type="protein sequence ID" value="KAK0383022.1"/>
    <property type="molecule type" value="Genomic_DNA"/>
</dbReference>
<dbReference type="Gene3D" id="2.60.120.260">
    <property type="entry name" value="Galactose-binding domain-like"/>
    <property type="match status" value="2"/>
</dbReference>
<feature type="domain" description="Alpha-L-rhamnosidase six-hairpin glycosidase" evidence="1">
    <location>
        <begin position="392"/>
        <end position="750"/>
    </location>
</feature>
<sequence>MQRQPSWWEAANWVWVSDFDDTRPEGQTCLFRRRFVLEAPQTEPCPLRVSADTRYRLYVNNVSISVGPCKSHPGRWYYETVDIQPYLRRGANVIGAVVLRFSDKHAGSLSLMRTSLPGLIVHCEVQGKALHTDSQWQGVQDHSVKMASCRDWNYALGPPFMALNEHVDGRIRRTDWATPLNDPEKETMEWPPVKIMTMRSMMMPVLDPWKLVERPIPPMEETEGRFDSVIRCSEPSMLSSWENLIRNGVPLDVQPQTTVWVELDVKQYTTAYMNLQCSAGASSRLEILCSEGYEAPMSRSGPGVRRIKGDRTDHHNGQLYGTTDSYITHDGLNAWEPLWFKAFRYVRLQITASQLQPLRLSSFTFRTTYYPLPIQTQLKFAETAADDDRRDTAATMLEKIFNTSVQTLRNCMHETYEDCPFYEQNQFLMDSRLQMLFTYQLSRDDRLARKTMHEFHASRRVDGLLQAQFPSPGRSVNIPLFSLFFVAMVRDHMLYFRDESLVRMYAGTIDGILHYFQSLVDGDSGLVGRLDDPDDWAFVDWVPEWNVGPPLHGIAVPPAYHSGPATIFSLVYAWALHQAADLSQFVRRLDTAAEYRYRALQVVAAVNKHCFDAVNGLYTDGPLLSTSSVFPPSSATPSPSAAYSQHCQTFAILAEAIKGQEAEDLMLRTMHALRDDVFTKATTRGVKMAKCSLAMSFYVFRAADKTSLYEKLWPQMINPWQRMLADNLVTFAETEDSGTRSDCHGWSATPIYEVVAEIFGVKPTLDGGVEGLLESRMEQGRFVVESDGGMVYASETMDSTR</sequence>
<dbReference type="SUPFAM" id="SSF49785">
    <property type="entry name" value="Galactose-binding domain-like"/>
    <property type="match status" value="1"/>
</dbReference>
<evidence type="ECO:0000313" key="3">
    <source>
        <dbReference type="Proteomes" id="UP001175261"/>
    </source>
</evidence>
<dbReference type="InterPro" id="IPR012341">
    <property type="entry name" value="6hp_glycosidase-like_sf"/>
</dbReference>
<reference evidence="2" key="1">
    <citation type="submission" date="2022-10" db="EMBL/GenBank/DDBJ databases">
        <title>Determination and structural analysis of whole genome sequence of Sarocladium strictum F4-1.</title>
        <authorList>
            <person name="Hu L."/>
            <person name="Jiang Y."/>
        </authorList>
    </citation>
    <scope>NUCLEOTIDE SEQUENCE</scope>
    <source>
        <strain evidence="2">F4-1</strain>
    </source>
</reference>
<dbReference type="AlphaFoldDB" id="A0AA39GBF3"/>
<gene>
    <name evidence="2" type="ORF">NLU13_8938</name>
</gene>
<dbReference type="Pfam" id="PF17389">
    <property type="entry name" value="Bac_rhamnosid6H"/>
    <property type="match status" value="1"/>
</dbReference>
<dbReference type="InterPro" id="IPR008928">
    <property type="entry name" value="6-hairpin_glycosidase_sf"/>
</dbReference>
<evidence type="ECO:0000259" key="1">
    <source>
        <dbReference type="Pfam" id="PF17389"/>
    </source>
</evidence>
<dbReference type="GO" id="GO:0005975">
    <property type="term" value="P:carbohydrate metabolic process"/>
    <property type="evidence" value="ECO:0007669"/>
    <property type="project" value="InterPro"/>
</dbReference>
<dbReference type="PANTHER" id="PTHR34987:SF2">
    <property type="entry name" value="B, PUTATIVE (AFU_ORTHOLOGUE AFUA_7G05040)-RELATED"/>
    <property type="match status" value="1"/>
</dbReference>
<dbReference type="SUPFAM" id="SSF48208">
    <property type="entry name" value="Six-hairpin glycosidases"/>
    <property type="match status" value="1"/>
</dbReference>
<dbReference type="GO" id="GO:0003824">
    <property type="term" value="F:catalytic activity"/>
    <property type="evidence" value="ECO:0007669"/>
    <property type="project" value="UniProtKB-ARBA"/>
</dbReference>
<accession>A0AA39GBF3</accession>
<comment type="caution">
    <text evidence="2">The sequence shown here is derived from an EMBL/GenBank/DDBJ whole genome shotgun (WGS) entry which is preliminary data.</text>
</comment>
<keyword evidence="3" id="KW-1185">Reference proteome</keyword>
<proteinExistence type="predicted"/>